<sequence length="110" mass="12115">MTITDEITIIANQLANQGKKPTVALLKTKLKKPIPLPTLISILRSWTHDPKLIELADKSKILVKENQTLASNAPEIELIVAKAIAKALQPIEIELAELKALVYSLKNNKS</sequence>
<gene>
    <name evidence="1" type="ORF">ESZ26_06345</name>
    <name evidence="2" type="ORF">ESZ27_03835</name>
</gene>
<name>A0A5C6QNV9_9GAMM</name>
<protein>
    <recommendedName>
        <fullName evidence="5">KfrA N-terminal DNA-binding domain-containing protein</fullName>
    </recommendedName>
</protein>
<dbReference type="EMBL" id="VOLQ01000005">
    <property type="protein sequence ID" value="TWX70262.1"/>
    <property type="molecule type" value="Genomic_DNA"/>
</dbReference>
<evidence type="ECO:0000313" key="3">
    <source>
        <dbReference type="Proteomes" id="UP000321525"/>
    </source>
</evidence>
<dbReference type="AlphaFoldDB" id="A0A5C6QNV9"/>
<evidence type="ECO:0000313" key="1">
    <source>
        <dbReference type="EMBL" id="TWX61009.1"/>
    </source>
</evidence>
<dbReference type="Proteomes" id="UP000321525">
    <property type="component" value="Unassembled WGS sequence"/>
</dbReference>
<organism evidence="2 4">
    <name type="scientific">Colwellia hornerae</name>
    <dbReference type="NCBI Taxonomy" id="89402"/>
    <lineage>
        <taxon>Bacteria</taxon>
        <taxon>Pseudomonadati</taxon>
        <taxon>Pseudomonadota</taxon>
        <taxon>Gammaproteobacteria</taxon>
        <taxon>Alteromonadales</taxon>
        <taxon>Colwelliaceae</taxon>
        <taxon>Colwellia</taxon>
    </lineage>
</organism>
<reference evidence="2 4" key="1">
    <citation type="submission" date="2019-07" db="EMBL/GenBank/DDBJ databases">
        <title>Genomes of sea-ice associated Colwellia species.</title>
        <authorList>
            <person name="Bowman J.P."/>
        </authorList>
    </citation>
    <scope>NUCLEOTIDE SEQUENCE [LARGE SCALE GENOMIC DNA]</scope>
    <source>
        <strain evidence="1 3">ACAM 607</strain>
        <strain evidence="2 4">IC036</strain>
    </source>
</reference>
<proteinExistence type="predicted"/>
<dbReference type="EMBL" id="VOLR01000007">
    <property type="protein sequence ID" value="TWX61009.1"/>
    <property type="molecule type" value="Genomic_DNA"/>
</dbReference>
<dbReference type="RefSeq" id="WP_146798915.1">
    <property type="nucleotide sequence ID" value="NZ_VOLP01000008.1"/>
</dbReference>
<comment type="caution">
    <text evidence="2">The sequence shown here is derived from an EMBL/GenBank/DDBJ whole genome shotgun (WGS) entry which is preliminary data.</text>
</comment>
<dbReference type="OrthoDB" id="6314559at2"/>
<evidence type="ECO:0008006" key="5">
    <source>
        <dbReference type="Google" id="ProtNLM"/>
    </source>
</evidence>
<evidence type="ECO:0000313" key="2">
    <source>
        <dbReference type="EMBL" id="TWX70262.1"/>
    </source>
</evidence>
<evidence type="ECO:0000313" key="4">
    <source>
        <dbReference type="Proteomes" id="UP000321917"/>
    </source>
</evidence>
<dbReference type="Proteomes" id="UP000321917">
    <property type="component" value="Unassembled WGS sequence"/>
</dbReference>
<keyword evidence="3" id="KW-1185">Reference proteome</keyword>
<accession>A0A5C6QNV9</accession>